<reference evidence="4 5" key="1">
    <citation type="submission" date="2024-10" db="EMBL/GenBank/DDBJ databases">
        <title>The Natural Products Discovery Center: Release of the First 8490 Sequenced Strains for Exploring Actinobacteria Biosynthetic Diversity.</title>
        <authorList>
            <person name="Kalkreuter E."/>
            <person name="Kautsar S.A."/>
            <person name="Yang D."/>
            <person name="Bader C.D."/>
            <person name="Teijaro C.N."/>
            <person name="Fluegel L."/>
            <person name="Davis C.M."/>
            <person name="Simpson J.R."/>
            <person name="Lauterbach L."/>
            <person name="Steele A.D."/>
            <person name="Gui C."/>
            <person name="Meng S."/>
            <person name="Li G."/>
            <person name="Viehrig K."/>
            <person name="Ye F."/>
            <person name="Su P."/>
            <person name="Kiefer A.F."/>
            <person name="Nichols A."/>
            <person name="Cepeda A.J."/>
            <person name="Yan W."/>
            <person name="Fan B."/>
            <person name="Jiang Y."/>
            <person name="Adhikari A."/>
            <person name="Zheng C.-J."/>
            <person name="Schuster L."/>
            <person name="Cowan T.M."/>
            <person name="Smanski M.J."/>
            <person name="Chevrette M.G."/>
            <person name="De Carvalho L.P.S."/>
            <person name="Shen B."/>
        </authorList>
    </citation>
    <scope>NUCLEOTIDE SEQUENCE [LARGE SCALE GENOMIC DNA]</scope>
    <source>
        <strain evidence="4 5">NPDC019377</strain>
    </source>
</reference>
<dbReference type="Proteomes" id="UP001611494">
    <property type="component" value="Unassembled WGS sequence"/>
</dbReference>
<evidence type="ECO:0000313" key="5">
    <source>
        <dbReference type="Proteomes" id="UP001611494"/>
    </source>
</evidence>
<feature type="region of interest" description="Disordered" evidence="1">
    <location>
        <begin position="1"/>
        <end position="21"/>
    </location>
</feature>
<evidence type="ECO:0000256" key="1">
    <source>
        <dbReference type="SAM" id="MobiDB-lite"/>
    </source>
</evidence>
<feature type="compositionally biased region" description="Pro residues" evidence="1">
    <location>
        <begin position="181"/>
        <end position="196"/>
    </location>
</feature>
<keyword evidence="2" id="KW-0472">Membrane</keyword>
<evidence type="ECO:0000313" key="4">
    <source>
        <dbReference type="EMBL" id="MFI2233623.1"/>
    </source>
</evidence>
<protein>
    <submittedName>
        <fullName evidence="4">DUF4129 domain-containing protein</fullName>
    </submittedName>
</protein>
<gene>
    <name evidence="4" type="ORF">ACH49Z_27620</name>
</gene>
<feature type="region of interest" description="Disordered" evidence="1">
    <location>
        <begin position="110"/>
        <end position="137"/>
    </location>
</feature>
<name>A0ABW7W4D1_9NOCA</name>
<proteinExistence type="predicted"/>
<accession>A0ABW7W4D1</accession>
<feature type="domain" description="Protein-glutamine gamma-glutamyltransferase-like C-terminal" evidence="3">
    <location>
        <begin position="40"/>
        <end position="111"/>
    </location>
</feature>
<dbReference type="Pfam" id="PF13559">
    <property type="entry name" value="DUF4129"/>
    <property type="match status" value="1"/>
</dbReference>
<organism evidence="4 5">
    <name type="scientific">Nocardia testacea</name>
    <dbReference type="NCBI Taxonomy" id="248551"/>
    <lineage>
        <taxon>Bacteria</taxon>
        <taxon>Bacillati</taxon>
        <taxon>Actinomycetota</taxon>
        <taxon>Actinomycetes</taxon>
        <taxon>Mycobacteriales</taxon>
        <taxon>Nocardiaceae</taxon>
        <taxon>Nocardia</taxon>
    </lineage>
</organism>
<dbReference type="RefSeq" id="WP_397065936.1">
    <property type="nucleotide sequence ID" value="NZ_JBIRYL010000015.1"/>
</dbReference>
<keyword evidence="2" id="KW-0812">Transmembrane</keyword>
<dbReference type="EMBL" id="JBIRYL010000015">
    <property type="protein sequence ID" value="MFI2233623.1"/>
    <property type="molecule type" value="Genomic_DNA"/>
</dbReference>
<evidence type="ECO:0000259" key="3">
    <source>
        <dbReference type="Pfam" id="PF13559"/>
    </source>
</evidence>
<feature type="region of interest" description="Disordered" evidence="1">
    <location>
        <begin position="178"/>
        <end position="211"/>
    </location>
</feature>
<comment type="caution">
    <text evidence="4">The sequence shown here is derived from an EMBL/GenBank/DDBJ whole genome shotgun (WGS) entry which is preliminary data.</text>
</comment>
<dbReference type="InterPro" id="IPR025403">
    <property type="entry name" value="TgpA-like_C"/>
</dbReference>
<feature type="transmembrane region" description="Helical" evidence="2">
    <location>
        <begin position="151"/>
        <end position="169"/>
    </location>
</feature>
<keyword evidence="5" id="KW-1185">Reference proteome</keyword>
<feature type="transmembrane region" description="Helical" evidence="2">
    <location>
        <begin position="220"/>
        <end position="237"/>
    </location>
</feature>
<evidence type="ECO:0000256" key="2">
    <source>
        <dbReference type="SAM" id="Phobius"/>
    </source>
</evidence>
<sequence length="345" mass="36975">MTDPSRSVPDPPRLDAAAVHAAAAEHAAAHGDFDTALRERFRAVLRGLEQRDLLEVRRSRTARETSHEAAARLPTGVSGEFPSAARSFDEVVYGGRRAAEDEYRRLTQADRFSAAAPPPAAEPTDIEPARRRARWRPGSGEWPAALRDPRFWAGLAAVALILLVLYAVLQGCSGPTAPRAPDAPPIDPPPMDPPPSGDYDPDLPRPTGEDSLFERMPDRLAFGGLQFLIAAALLVWWRARRRGTVVGEPRPVEVAADELLAGQAGLYRRSGDHAHIAGVLRTATVRRLRRALGAGASPEELTAAVAARIRADPATVGAALYGPVPDAAALQLVAAQLEWIEAEVG</sequence>
<keyword evidence="2" id="KW-1133">Transmembrane helix</keyword>